<accession>A0A1J4JB64</accession>
<reference evidence="2" key="1">
    <citation type="submission" date="2016-10" db="EMBL/GenBank/DDBJ databases">
        <authorList>
            <person name="Benchimol M."/>
            <person name="Almeida L.G."/>
            <person name="Vasconcelos A.T."/>
            <person name="Perreira-Neves A."/>
            <person name="Rosa I.A."/>
            <person name="Tasca T."/>
            <person name="Bogo M.R."/>
            <person name="de Souza W."/>
        </authorList>
    </citation>
    <scope>NUCLEOTIDE SEQUENCE [LARGE SCALE GENOMIC DNA]</scope>
    <source>
        <strain evidence="2">K</strain>
    </source>
</reference>
<dbReference type="VEuPathDB" id="TrichDB:TRFO_10846"/>
<keyword evidence="3" id="KW-1185">Reference proteome</keyword>
<name>A0A1J4JB64_9EUKA</name>
<feature type="coiled-coil region" evidence="1">
    <location>
        <begin position="235"/>
        <end position="262"/>
    </location>
</feature>
<dbReference type="GeneID" id="94830401"/>
<evidence type="ECO:0000313" key="2">
    <source>
        <dbReference type="EMBL" id="OHS94899.1"/>
    </source>
</evidence>
<proteinExistence type="predicted"/>
<sequence>MTHIDSLQEEVDNFRTKVSNINYEITKCKQETAKARKIRNAVNAEPYKKKTKKLVDESVFTGEHLDYLREKRNLVSDLTEQINQIQSATSPIEESVQDLQQQGAFLMCEQSNTKKKLQDVRSQQKKANEDTFIIKAQLKEIEIDISNHERLRKDIETSVVGLTARKNAIEEKAGDKGDLQQSIASLEAQISMLSVTNSQLQQDLDNGSQQYENDLQNIGGKLSTIQNKINWSSEQNNLRVQLKNVQQQLSDTRKERDEIFNMNTEIESRLNKLVPIINRWAPSFRGQPVPENDDEDIDDVLIQCSRRVNGNKRTVVKNNTSLENLINENSKLEAKIARKQEELSRQMTCFLSDQYRLKNNIQNHRTGSFEEEHKIIEQMNRLKLKLARISQK</sequence>
<dbReference type="Proteomes" id="UP000179807">
    <property type="component" value="Unassembled WGS sequence"/>
</dbReference>
<evidence type="ECO:0000313" key="3">
    <source>
        <dbReference type="Proteomes" id="UP000179807"/>
    </source>
</evidence>
<protein>
    <submittedName>
        <fullName evidence="2">Uncharacterized protein</fullName>
    </submittedName>
</protein>
<dbReference type="RefSeq" id="XP_068348036.1">
    <property type="nucleotide sequence ID" value="XM_068495697.1"/>
</dbReference>
<comment type="caution">
    <text evidence="2">The sequence shown here is derived from an EMBL/GenBank/DDBJ whole genome shotgun (WGS) entry which is preliminary data.</text>
</comment>
<gene>
    <name evidence="2" type="ORF">TRFO_10846</name>
</gene>
<evidence type="ECO:0000256" key="1">
    <source>
        <dbReference type="SAM" id="Coils"/>
    </source>
</evidence>
<dbReference type="AlphaFoldDB" id="A0A1J4JB64"/>
<feature type="coiled-coil region" evidence="1">
    <location>
        <begin position="315"/>
        <end position="342"/>
    </location>
</feature>
<feature type="coiled-coil region" evidence="1">
    <location>
        <begin position="138"/>
        <end position="203"/>
    </location>
</feature>
<dbReference type="EMBL" id="MLAK01001282">
    <property type="protein sequence ID" value="OHS94899.1"/>
    <property type="molecule type" value="Genomic_DNA"/>
</dbReference>
<organism evidence="2 3">
    <name type="scientific">Tritrichomonas foetus</name>
    <dbReference type="NCBI Taxonomy" id="1144522"/>
    <lineage>
        <taxon>Eukaryota</taxon>
        <taxon>Metamonada</taxon>
        <taxon>Parabasalia</taxon>
        <taxon>Tritrichomonadida</taxon>
        <taxon>Tritrichomonadidae</taxon>
        <taxon>Tritrichomonas</taxon>
    </lineage>
</organism>
<keyword evidence="1" id="KW-0175">Coiled coil</keyword>